<organism evidence="2 3">
    <name type="scientific">Pontiella desulfatans</name>
    <dbReference type="NCBI Taxonomy" id="2750659"/>
    <lineage>
        <taxon>Bacteria</taxon>
        <taxon>Pseudomonadati</taxon>
        <taxon>Kiritimatiellota</taxon>
        <taxon>Kiritimatiellia</taxon>
        <taxon>Kiritimatiellales</taxon>
        <taxon>Pontiellaceae</taxon>
        <taxon>Pontiella</taxon>
    </lineage>
</organism>
<name>A0A6C2TVY0_PONDE</name>
<evidence type="ECO:0000313" key="3">
    <source>
        <dbReference type="Proteomes" id="UP000366872"/>
    </source>
</evidence>
<keyword evidence="1" id="KW-0732">Signal</keyword>
<dbReference type="EMBL" id="CAAHFG010000001">
    <property type="protein sequence ID" value="VGO11825.1"/>
    <property type="molecule type" value="Genomic_DNA"/>
</dbReference>
<protein>
    <submittedName>
        <fullName evidence="2">Uncharacterized protein</fullName>
    </submittedName>
</protein>
<feature type="signal peptide" evidence="1">
    <location>
        <begin position="1"/>
        <end position="18"/>
    </location>
</feature>
<accession>A0A6C2TVY0</accession>
<evidence type="ECO:0000256" key="1">
    <source>
        <dbReference type="SAM" id="SignalP"/>
    </source>
</evidence>
<dbReference type="AlphaFoldDB" id="A0A6C2TVY0"/>
<dbReference type="RefSeq" id="WP_136077543.1">
    <property type="nucleotide sequence ID" value="NZ_CAAHFG010000001.1"/>
</dbReference>
<keyword evidence="3" id="KW-1185">Reference proteome</keyword>
<proteinExistence type="predicted"/>
<sequence length="160" mass="17332">MKMIGIVLLLFFTISAKATDQGYLSGTNTVTLAEGDSLVVLGNLKYDNISIKVVLPPYDTPFQETFSITIYNSTDIAGRTFPGPCKIMPSSNYHNFGYKITRAGVTTCPMNVITLPPENNGDVQLLIESSTDLETWTPVYSGSAGTAGSSAFFRTRLISQ</sequence>
<feature type="chain" id="PRO_5025563436" evidence="1">
    <location>
        <begin position="19"/>
        <end position="160"/>
    </location>
</feature>
<reference evidence="2 3" key="1">
    <citation type="submission" date="2019-04" db="EMBL/GenBank/DDBJ databases">
        <authorList>
            <person name="Van Vliet M D."/>
        </authorList>
    </citation>
    <scope>NUCLEOTIDE SEQUENCE [LARGE SCALE GENOMIC DNA]</scope>
    <source>
        <strain evidence="2 3">F1</strain>
    </source>
</reference>
<dbReference type="Proteomes" id="UP000366872">
    <property type="component" value="Unassembled WGS sequence"/>
</dbReference>
<gene>
    <name evidence="2" type="ORF">PDESU_00372</name>
</gene>
<evidence type="ECO:0000313" key="2">
    <source>
        <dbReference type="EMBL" id="VGO11825.1"/>
    </source>
</evidence>